<proteinExistence type="predicted"/>
<sequence>MLTQFARLRPCLEITLFSSDAGVENMLDGCDVVPSFGLPGDEGMVARKVASSDVEVTGTLGSADGAMLRAVERGQPRVMVISSVV</sequence>
<dbReference type="AlphaFoldDB" id="A0A5E5AQG1"/>
<evidence type="ECO:0000313" key="2">
    <source>
        <dbReference type="Proteomes" id="UP000383122"/>
    </source>
</evidence>
<organism evidence="1 2">
    <name type="scientific">Pandoraea anapnoica</name>
    <dbReference type="NCBI Taxonomy" id="2508301"/>
    <lineage>
        <taxon>Bacteria</taxon>
        <taxon>Pseudomonadati</taxon>
        <taxon>Pseudomonadota</taxon>
        <taxon>Betaproteobacteria</taxon>
        <taxon>Burkholderiales</taxon>
        <taxon>Burkholderiaceae</taxon>
        <taxon>Pandoraea</taxon>
    </lineage>
</organism>
<protein>
    <submittedName>
        <fullName evidence="1">LysR family transcriptional regulator</fullName>
    </submittedName>
</protein>
<dbReference type="EMBL" id="CABPSP010000021">
    <property type="protein sequence ID" value="VVE75528.1"/>
    <property type="molecule type" value="Genomic_DNA"/>
</dbReference>
<reference evidence="1 2" key="1">
    <citation type="submission" date="2019-08" db="EMBL/GenBank/DDBJ databases">
        <authorList>
            <person name="Peeters C."/>
        </authorList>
    </citation>
    <scope>NUCLEOTIDE SEQUENCE [LARGE SCALE GENOMIC DNA]</scope>
    <source>
        <strain evidence="1 2">LMG 31117</strain>
    </source>
</reference>
<gene>
    <name evidence="1" type="ORF">PAN31117_05187</name>
</gene>
<keyword evidence="2" id="KW-1185">Reference proteome</keyword>
<accession>A0A5E5AQG1</accession>
<evidence type="ECO:0000313" key="1">
    <source>
        <dbReference type="EMBL" id="VVE75528.1"/>
    </source>
</evidence>
<name>A0A5E5AQG1_9BURK</name>
<dbReference type="Proteomes" id="UP000383122">
    <property type="component" value="Unassembled WGS sequence"/>
</dbReference>